<evidence type="ECO:0000256" key="1">
    <source>
        <dbReference type="SAM" id="MobiDB-lite"/>
    </source>
</evidence>
<accession>L5KR41</accession>
<evidence type="ECO:0000313" key="2">
    <source>
        <dbReference type="EMBL" id="ELK13421.1"/>
    </source>
</evidence>
<feature type="region of interest" description="Disordered" evidence="1">
    <location>
        <begin position="1"/>
        <end position="41"/>
    </location>
</feature>
<feature type="region of interest" description="Disordered" evidence="1">
    <location>
        <begin position="118"/>
        <end position="141"/>
    </location>
</feature>
<protein>
    <submittedName>
        <fullName evidence="2">Solute carrier family 22 member 6</fullName>
    </submittedName>
</protein>
<dbReference type="STRING" id="9402.L5KR41"/>
<proteinExistence type="predicted"/>
<dbReference type="eggNOG" id="KOG0255">
    <property type="taxonomic scope" value="Eukaryota"/>
</dbReference>
<evidence type="ECO:0000313" key="3">
    <source>
        <dbReference type="Proteomes" id="UP000010552"/>
    </source>
</evidence>
<dbReference type="Proteomes" id="UP000010552">
    <property type="component" value="Unassembled WGS sequence"/>
</dbReference>
<keyword evidence="3" id="KW-1185">Reference proteome</keyword>
<dbReference type="AlphaFoldDB" id="L5KR41"/>
<organism evidence="2 3">
    <name type="scientific">Pteropus alecto</name>
    <name type="common">Black flying fox</name>
    <dbReference type="NCBI Taxonomy" id="9402"/>
    <lineage>
        <taxon>Eukaryota</taxon>
        <taxon>Metazoa</taxon>
        <taxon>Chordata</taxon>
        <taxon>Craniata</taxon>
        <taxon>Vertebrata</taxon>
        <taxon>Euteleostomi</taxon>
        <taxon>Mammalia</taxon>
        <taxon>Eutheria</taxon>
        <taxon>Laurasiatheria</taxon>
        <taxon>Chiroptera</taxon>
        <taxon>Yinpterochiroptera</taxon>
        <taxon>Pteropodoidea</taxon>
        <taxon>Pteropodidae</taxon>
        <taxon>Pteropodinae</taxon>
        <taxon>Pteropus</taxon>
    </lineage>
</organism>
<gene>
    <name evidence="2" type="ORF">PAL_GLEAN10011454</name>
</gene>
<dbReference type="EMBL" id="KB030625">
    <property type="protein sequence ID" value="ELK13421.1"/>
    <property type="molecule type" value="Genomic_DNA"/>
</dbReference>
<feature type="compositionally biased region" description="Basic residues" evidence="1">
    <location>
        <begin position="15"/>
        <end position="24"/>
    </location>
</feature>
<dbReference type="InParanoid" id="L5KR41"/>
<reference evidence="3" key="1">
    <citation type="journal article" date="2013" name="Science">
        <title>Comparative analysis of bat genomes provides insight into the evolution of flight and immunity.</title>
        <authorList>
            <person name="Zhang G."/>
            <person name="Cowled C."/>
            <person name="Shi Z."/>
            <person name="Huang Z."/>
            <person name="Bishop-Lilly K.A."/>
            <person name="Fang X."/>
            <person name="Wynne J.W."/>
            <person name="Xiong Z."/>
            <person name="Baker M.L."/>
            <person name="Zhao W."/>
            <person name="Tachedjian M."/>
            <person name="Zhu Y."/>
            <person name="Zhou P."/>
            <person name="Jiang X."/>
            <person name="Ng J."/>
            <person name="Yang L."/>
            <person name="Wu L."/>
            <person name="Xiao J."/>
            <person name="Feng Y."/>
            <person name="Chen Y."/>
            <person name="Sun X."/>
            <person name="Zhang Y."/>
            <person name="Marsh G.A."/>
            <person name="Crameri G."/>
            <person name="Broder C.C."/>
            <person name="Frey K.G."/>
            <person name="Wang L.F."/>
            <person name="Wang J."/>
        </authorList>
    </citation>
    <scope>NUCLEOTIDE SEQUENCE [LARGE SCALE GENOMIC DNA]</scope>
</reference>
<name>L5KR41_PTEAL</name>
<sequence length="208" mass="22762">MQQRERQQPLSSRKGTARRQTRTRRSGDRQSSASRCSAGPGPMAFNDLLQQLGGFGRFQQIQVTLIVLPMLLMSSQITLQNFTAAVPTHHGFPPADASLSKDGELEAWLLRDRQGRPESGLRFTSPPWGPPLPNGTDANGTRATEPCASGWIYDNSSFPSTIVTEVRLLGPPAPPLQLLHPHLTIPPHTDAAHVTLIHVDQNAGRPWS</sequence>